<sequence length="105" mass="12118">MQLESLLLQLEFSVRSANFMLFAVTLKKIGPLTATLNAMPFSRLLPMFVRDLEKFQKCILTLYSEFLGGKFTSNKTESAFSAIFDDKFHEQNKKRIKGKRGDKEF</sequence>
<proteinExistence type="predicted"/>
<evidence type="ECO:0000313" key="1">
    <source>
        <dbReference type="EMBL" id="GBN19118.1"/>
    </source>
</evidence>
<comment type="caution">
    <text evidence="1">The sequence shown here is derived from an EMBL/GenBank/DDBJ whole genome shotgun (WGS) entry which is preliminary data.</text>
</comment>
<dbReference type="PANTHER" id="PTHR47018">
    <property type="entry name" value="CXC DOMAIN-CONTAINING PROTEIN-RELATED"/>
    <property type="match status" value="1"/>
</dbReference>
<gene>
    <name evidence="1" type="ORF">AVEN_40486_1</name>
</gene>
<dbReference type="EMBL" id="BGPR01006452">
    <property type="protein sequence ID" value="GBN19118.1"/>
    <property type="molecule type" value="Genomic_DNA"/>
</dbReference>
<dbReference type="PANTHER" id="PTHR47018:SF4">
    <property type="match status" value="1"/>
</dbReference>
<organism evidence="1 2">
    <name type="scientific">Araneus ventricosus</name>
    <name type="common">Orbweaver spider</name>
    <name type="synonym">Epeira ventricosa</name>
    <dbReference type="NCBI Taxonomy" id="182803"/>
    <lineage>
        <taxon>Eukaryota</taxon>
        <taxon>Metazoa</taxon>
        <taxon>Ecdysozoa</taxon>
        <taxon>Arthropoda</taxon>
        <taxon>Chelicerata</taxon>
        <taxon>Arachnida</taxon>
        <taxon>Araneae</taxon>
        <taxon>Araneomorphae</taxon>
        <taxon>Entelegynae</taxon>
        <taxon>Araneoidea</taxon>
        <taxon>Araneidae</taxon>
        <taxon>Araneus</taxon>
    </lineage>
</organism>
<accession>A0A4Y2LWC3</accession>
<keyword evidence="2" id="KW-1185">Reference proteome</keyword>
<protein>
    <submittedName>
        <fullName evidence="1">Uncharacterized protein</fullName>
    </submittedName>
</protein>
<dbReference type="Proteomes" id="UP000499080">
    <property type="component" value="Unassembled WGS sequence"/>
</dbReference>
<evidence type="ECO:0000313" key="2">
    <source>
        <dbReference type="Proteomes" id="UP000499080"/>
    </source>
</evidence>
<name>A0A4Y2LWC3_ARAVE</name>
<dbReference type="AlphaFoldDB" id="A0A4Y2LWC3"/>
<reference evidence="1 2" key="1">
    <citation type="journal article" date="2019" name="Sci. Rep.">
        <title>Orb-weaving spider Araneus ventricosus genome elucidates the spidroin gene catalogue.</title>
        <authorList>
            <person name="Kono N."/>
            <person name="Nakamura H."/>
            <person name="Ohtoshi R."/>
            <person name="Moran D.A.P."/>
            <person name="Shinohara A."/>
            <person name="Yoshida Y."/>
            <person name="Fujiwara M."/>
            <person name="Mori M."/>
            <person name="Tomita M."/>
            <person name="Arakawa K."/>
        </authorList>
    </citation>
    <scope>NUCLEOTIDE SEQUENCE [LARGE SCALE GENOMIC DNA]</scope>
</reference>